<name>F0X9X4_GROCL</name>
<reference evidence="3 4" key="1">
    <citation type="journal article" date="2011" name="Proc. Natl. Acad. Sci. U.S.A.">
        <title>Genome and transcriptome analyses of the mountain pine beetle-fungal symbiont Grosmannia clavigera, a lodgepole pine pathogen.</title>
        <authorList>
            <person name="DiGuistini S."/>
            <person name="Wang Y."/>
            <person name="Liao N.Y."/>
            <person name="Taylor G."/>
            <person name="Tanguay P."/>
            <person name="Feau N."/>
            <person name="Henrissat B."/>
            <person name="Chan S.K."/>
            <person name="Hesse-Orce U."/>
            <person name="Alamouti S.M."/>
            <person name="Tsui C.K.M."/>
            <person name="Docking R.T."/>
            <person name="Levasseur A."/>
            <person name="Haridas S."/>
            <person name="Robertson G."/>
            <person name="Birol I."/>
            <person name="Holt R.A."/>
            <person name="Marra M.A."/>
            <person name="Hamelin R.C."/>
            <person name="Hirst M."/>
            <person name="Jones S.J.M."/>
            <person name="Bohlmann J."/>
            <person name="Breuil C."/>
        </authorList>
    </citation>
    <scope>NUCLEOTIDE SEQUENCE [LARGE SCALE GENOMIC DNA]</scope>
    <source>
        <strain evidence="4">kw1407 / UAMH 11150</strain>
    </source>
</reference>
<sequence>MQAFNPKVHLAFEPPKARHSFTELGLDRPKNTPDMCFTEPFPLFSPEGVRMIRRELLSKKVLDKHLTSWPRAPCIISGHEETATWIREMWCHPAVRESVETAFGLPLQILGRRGEIGHCNVQLGAGGVEAVYQLGEEAALDETDGTSVSTKEKAEQADSQGVESAYDDVLTDAWHRDSTQVVVVVMLSDATTMEGGETAIRDGSGHVLKARGAQAGSAVLMQGAHTWHAALRATGGAHERISMVTSWHFRDADLDDSGTSLRSIRSDEPMAACIQDHFFAHKLRKLRDRIDVQLDRLEARRVVPAEDPDRPLLGRAVVEEWVGNQLGLLTQTAWELCERCPRWLYQDVPPAVMADYGCRLVVDSTKDATSSRLPIVSRVFSPDWDIGFLAGLFAGISVALLSARSVR</sequence>
<evidence type="ECO:0008006" key="5">
    <source>
        <dbReference type="Google" id="ProtNLM"/>
    </source>
</evidence>
<organism evidence="4">
    <name type="scientific">Grosmannia clavigera (strain kw1407 / UAMH 11150)</name>
    <name type="common">Blue stain fungus</name>
    <name type="synonym">Graphiocladiella clavigera</name>
    <dbReference type="NCBI Taxonomy" id="655863"/>
    <lineage>
        <taxon>Eukaryota</taxon>
        <taxon>Fungi</taxon>
        <taxon>Dikarya</taxon>
        <taxon>Ascomycota</taxon>
        <taxon>Pezizomycotina</taxon>
        <taxon>Sordariomycetes</taxon>
        <taxon>Sordariomycetidae</taxon>
        <taxon>Ophiostomatales</taxon>
        <taxon>Ophiostomataceae</taxon>
        <taxon>Leptographium</taxon>
    </lineage>
</organism>
<keyword evidence="2" id="KW-0812">Transmembrane</keyword>
<dbReference type="PANTHER" id="PTHR41677:SF1">
    <property type="entry name" value="FE2OG DIOXYGENASE DOMAIN-CONTAINING PROTEIN"/>
    <property type="match status" value="1"/>
</dbReference>
<dbReference type="AlphaFoldDB" id="F0X9X4"/>
<proteinExistence type="predicted"/>
<feature type="region of interest" description="Disordered" evidence="1">
    <location>
        <begin position="142"/>
        <end position="162"/>
    </location>
</feature>
<dbReference type="eggNOG" id="ENOG502SKGR">
    <property type="taxonomic scope" value="Eukaryota"/>
</dbReference>
<dbReference type="STRING" id="655863.F0X9X4"/>
<dbReference type="InParanoid" id="F0X9X4"/>
<evidence type="ECO:0000256" key="1">
    <source>
        <dbReference type="SAM" id="MobiDB-lite"/>
    </source>
</evidence>
<dbReference type="PANTHER" id="PTHR41677">
    <property type="entry name" value="YALI0B19030P"/>
    <property type="match status" value="1"/>
</dbReference>
<dbReference type="GeneID" id="25976991"/>
<gene>
    <name evidence="3" type="ORF">CMQ_3846</name>
</gene>
<dbReference type="RefSeq" id="XP_014175259.1">
    <property type="nucleotide sequence ID" value="XM_014319784.1"/>
</dbReference>
<dbReference type="EMBL" id="GL629735">
    <property type="protein sequence ID" value="EFX05777.1"/>
    <property type="molecule type" value="Genomic_DNA"/>
</dbReference>
<evidence type="ECO:0000256" key="2">
    <source>
        <dbReference type="SAM" id="Phobius"/>
    </source>
</evidence>
<evidence type="ECO:0000313" key="3">
    <source>
        <dbReference type="EMBL" id="EFX05777.1"/>
    </source>
</evidence>
<protein>
    <recommendedName>
        <fullName evidence="5">Fe2OG dioxygenase domain-containing protein</fullName>
    </recommendedName>
</protein>
<keyword evidence="4" id="KW-1185">Reference proteome</keyword>
<feature type="transmembrane region" description="Helical" evidence="2">
    <location>
        <begin position="384"/>
        <end position="403"/>
    </location>
</feature>
<accession>F0X9X4</accession>
<dbReference type="HOGENOM" id="CLU_045155_1_1_1"/>
<evidence type="ECO:0000313" key="4">
    <source>
        <dbReference type="Proteomes" id="UP000007796"/>
    </source>
</evidence>
<dbReference type="OrthoDB" id="10256055at2759"/>
<keyword evidence="2" id="KW-1133">Transmembrane helix</keyword>
<keyword evidence="2" id="KW-0472">Membrane</keyword>
<dbReference type="Proteomes" id="UP000007796">
    <property type="component" value="Unassembled WGS sequence"/>
</dbReference>